<dbReference type="Gene3D" id="3.40.50.410">
    <property type="entry name" value="von Willebrand factor, type A domain"/>
    <property type="match status" value="1"/>
</dbReference>
<gene>
    <name evidence="1" type="ORF">NCTC5908_01698</name>
</gene>
<accession>A0A336N765</accession>
<organism evidence="1 2">
    <name type="scientific">Aggregatibacter aphrophilus</name>
    <name type="common">Haemophilus aphrophilus</name>
    <dbReference type="NCBI Taxonomy" id="732"/>
    <lineage>
        <taxon>Bacteria</taxon>
        <taxon>Pseudomonadati</taxon>
        <taxon>Pseudomonadota</taxon>
        <taxon>Gammaproteobacteria</taxon>
        <taxon>Pasteurellales</taxon>
        <taxon>Pasteurellaceae</taxon>
        <taxon>Aggregatibacter</taxon>
    </lineage>
</organism>
<dbReference type="SUPFAM" id="SSF53300">
    <property type="entry name" value="vWA-like"/>
    <property type="match status" value="1"/>
</dbReference>
<proteinExistence type="predicted"/>
<dbReference type="InterPro" id="IPR036465">
    <property type="entry name" value="vWFA_dom_sf"/>
</dbReference>
<protein>
    <submittedName>
        <fullName evidence="1">Uncharacterized protein</fullName>
    </submittedName>
</protein>
<evidence type="ECO:0000313" key="1">
    <source>
        <dbReference type="EMBL" id="SSZ29886.1"/>
    </source>
</evidence>
<reference evidence="1 2" key="1">
    <citation type="submission" date="2018-06" db="EMBL/GenBank/DDBJ databases">
        <authorList>
            <consortium name="Pathogen Informatics"/>
            <person name="Doyle S."/>
        </authorList>
    </citation>
    <scope>NUCLEOTIDE SEQUENCE [LARGE SCALE GENOMIC DNA]</scope>
    <source>
        <strain evidence="1 2">NCTC5908</strain>
    </source>
</reference>
<evidence type="ECO:0000313" key="2">
    <source>
        <dbReference type="Proteomes" id="UP000253728"/>
    </source>
</evidence>
<dbReference type="EMBL" id="UFSP01000003">
    <property type="protein sequence ID" value="SSZ29886.1"/>
    <property type="molecule type" value="Genomic_DNA"/>
</dbReference>
<dbReference type="Proteomes" id="UP000253728">
    <property type="component" value="Unassembled WGS sequence"/>
</dbReference>
<dbReference type="AlphaFoldDB" id="A0A336N765"/>
<name>A0A336N765_AGGAP</name>
<sequence>MYIKDSAVKLANLFLTEYIDNTIFLDKSKTRGNDPFVEVFYKYFNINSTLNKIKDFKGEDINYDINFDKSEFCFSNNRDSTVTDIWFNQKDAGKLTSVMEKTQPGGWTLSSSGLLVGANLMVNTNKDALPSKIRTNTQRIILVLSDGVDTALPTLTGELLDAGMCPKIREKLDSLQDKNYRQLPTKIAFVIFGYRQSAAQKASWERCVGKGNYFIADNEEQLLKAFKQIIGFEEEVGRSSSVTPKLFK</sequence>